<feature type="compositionally biased region" description="Acidic residues" evidence="1">
    <location>
        <begin position="132"/>
        <end position="142"/>
    </location>
</feature>
<dbReference type="Proteomes" id="UP000000305">
    <property type="component" value="Unassembled WGS sequence"/>
</dbReference>
<evidence type="ECO:0000256" key="2">
    <source>
        <dbReference type="SAM" id="Phobius"/>
    </source>
</evidence>
<keyword evidence="2" id="KW-0812">Transmembrane</keyword>
<keyword evidence="2" id="KW-0472">Membrane</keyword>
<feature type="compositionally biased region" description="Basic and acidic residues" evidence="1">
    <location>
        <begin position="49"/>
        <end position="60"/>
    </location>
</feature>
<feature type="transmembrane region" description="Helical" evidence="2">
    <location>
        <begin position="304"/>
        <end position="322"/>
    </location>
</feature>
<gene>
    <name evidence="3" type="ORF">DAPPUDRAFT_225914</name>
</gene>
<accession>E9GU94</accession>
<dbReference type="OrthoDB" id="6362022at2759"/>
<feature type="compositionally biased region" description="Basic and acidic residues" evidence="1">
    <location>
        <begin position="237"/>
        <end position="253"/>
    </location>
</feature>
<evidence type="ECO:0000313" key="4">
    <source>
        <dbReference type="Proteomes" id="UP000000305"/>
    </source>
</evidence>
<keyword evidence="4" id="KW-1185">Reference proteome</keyword>
<dbReference type="PANTHER" id="PTHR41158">
    <property type="entry name" value="AGAP010294-PA"/>
    <property type="match status" value="1"/>
</dbReference>
<feature type="region of interest" description="Disordered" evidence="1">
    <location>
        <begin position="43"/>
        <end position="66"/>
    </location>
</feature>
<evidence type="ECO:0000313" key="3">
    <source>
        <dbReference type="EMBL" id="EFX76997.1"/>
    </source>
</evidence>
<feature type="compositionally biased region" description="Basic and acidic residues" evidence="1">
    <location>
        <begin position="160"/>
        <end position="204"/>
    </location>
</feature>
<organism evidence="3 4">
    <name type="scientific">Daphnia pulex</name>
    <name type="common">Water flea</name>
    <dbReference type="NCBI Taxonomy" id="6669"/>
    <lineage>
        <taxon>Eukaryota</taxon>
        <taxon>Metazoa</taxon>
        <taxon>Ecdysozoa</taxon>
        <taxon>Arthropoda</taxon>
        <taxon>Crustacea</taxon>
        <taxon>Branchiopoda</taxon>
        <taxon>Diplostraca</taxon>
        <taxon>Cladocera</taxon>
        <taxon>Anomopoda</taxon>
        <taxon>Daphniidae</taxon>
        <taxon>Daphnia</taxon>
    </lineage>
</organism>
<feature type="region of interest" description="Disordered" evidence="1">
    <location>
        <begin position="128"/>
        <end position="262"/>
    </location>
</feature>
<keyword evidence="2" id="KW-1133">Transmembrane helix</keyword>
<name>E9GU94_DAPPU</name>
<dbReference type="PANTHER" id="PTHR41158:SF2">
    <property type="entry name" value="AGAP010294-PA"/>
    <property type="match status" value="1"/>
</dbReference>
<dbReference type="EMBL" id="GL732565">
    <property type="protein sequence ID" value="EFX76997.1"/>
    <property type="molecule type" value="Genomic_DNA"/>
</dbReference>
<dbReference type="HOGENOM" id="CLU_622975_0_0_1"/>
<sequence>MSRPSSKTLQRRRSLHRCVAAVLVVMLSSRMLVMTDGVTATLRSPAAESDERPAENKPAESGDFLAMSDVGTGKELNSRSFRVARSEFSDYCSNGDCISGDVLKVVSKLAKRILSDPRILGLRTTSQRSADDYDVAEPPEEESAARAVGGSSFDTRPFSRRSDFYDSDRNRIDPYNDDDRSRVNERYKDDERNRLNERYNDPDSYHAPATPDTSDNYRQRDRHSDAYGSSPAYEDPAIERGSTRSGYNDRDGGYSESYSGGGGDSYGGGGGGYGGGGGGYGGGSSYGGSSYGGYDTCCQEQNKLLPILLVGLLGLLAFFLYVRSTTTTAAAGKRSIDDNDLSDVLLDGPTWLSMVHELWEQDAALENTACTQETLCRMNRLAMAAPGQAGWAVSLSSLPLSYLLHTRHTGGFSSYMDAAMMGRSGANCTELYSSCPRLSY</sequence>
<feature type="compositionally biased region" description="Basic and acidic residues" evidence="1">
    <location>
        <begin position="215"/>
        <end position="225"/>
    </location>
</feature>
<evidence type="ECO:0000256" key="1">
    <source>
        <dbReference type="SAM" id="MobiDB-lite"/>
    </source>
</evidence>
<reference evidence="3 4" key="1">
    <citation type="journal article" date="2011" name="Science">
        <title>The ecoresponsive genome of Daphnia pulex.</title>
        <authorList>
            <person name="Colbourne J.K."/>
            <person name="Pfrender M.E."/>
            <person name="Gilbert D."/>
            <person name="Thomas W.K."/>
            <person name="Tucker A."/>
            <person name="Oakley T.H."/>
            <person name="Tokishita S."/>
            <person name="Aerts A."/>
            <person name="Arnold G.J."/>
            <person name="Basu M.K."/>
            <person name="Bauer D.J."/>
            <person name="Caceres C.E."/>
            <person name="Carmel L."/>
            <person name="Casola C."/>
            <person name="Choi J.H."/>
            <person name="Detter J.C."/>
            <person name="Dong Q."/>
            <person name="Dusheyko S."/>
            <person name="Eads B.D."/>
            <person name="Frohlich T."/>
            <person name="Geiler-Samerotte K.A."/>
            <person name="Gerlach D."/>
            <person name="Hatcher P."/>
            <person name="Jogdeo S."/>
            <person name="Krijgsveld J."/>
            <person name="Kriventseva E.V."/>
            <person name="Kultz D."/>
            <person name="Laforsch C."/>
            <person name="Lindquist E."/>
            <person name="Lopez J."/>
            <person name="Manak J.R."/>
            <person name="Muller J."/>
            <person name="Pangilinan J."/>
            <person name="Patwardhan R.P."/>
            <person name="Pitluck S."/>
            <person name="Pritham E.J."/>
            <person name="Rechtsteiner A."/>
            <person name="Rho M."/>
            <person name="Rogozin I.B."/>
            <person name="Sakarya O."/>
            <person name="Salamov A."/>
            <person name="Schaack S."/>
            <person name="Shapiro H."/>
            <person name="Shiga Y."/>
            <person name="Skalitzky C."/>
            <person name="Smith Z."/>
            <person name="Souvorov A."/>
            <person name="Sung W."/>
            <person name="Tang Z."/>
            <person name="Tsuchiya D."/>
            <person name="Tu H."/>
            <person name="Vos H."/>
            <person name="Wang M."/>
            <person name="Wolf Y.I."/>
            <person name="Yamagata H."/>
            <person name="Yamada T."/>
            <person name="Ye Y."/>
            <person name="Shaw J.R."/>
            <person name="Andrews J."/>
            <person name="Crease T.J."/>
            <person name="Tang H."/>
            <person name="Lucas S.M."/>
            <person name="Robertson H.M."/>
            <person name="Bork P."/>
            <person name="Koonin E.V."/>
            <person name="Zdobnov E.M."/>
            <person name="Grigoriev I.V."/>
            <person name="Lynch M."/>
            <person name="Boore J.L."/>
        </authorList>
    </citation>
    <scope>NUCLEOTIDE SEQUENCE [LARGE SCALE GENOMIC DNA]</scope>
</reference>
<protein>
    <submittedName>
        <fullName evidence="3">Uncharacterized protein</fullName>
    </submittedName>
</protein>
<dbReference type="AlphaFoldDB" id="E9GU94"/>
<dbReference type="InParanoid" id="E9GU94"/>
<proteinExistence type="predicted"/>
<dbReference type="KEGG" id="dpx:DAPPUDRAFT_225914"/>